<feature type="domain" description="ABC transmembrane type-1" evidence="10">
    <location>
        <begin position="76"/>
        <end position="286"/>
    </location>
</feature>
<dbReference type="Proteomes" id="UP000323166">
    <property type="component" value="Unassembled WGS sequence"/>
</dbReference>
<evidence type="ECO:0000256" key="7">
    <source>
        <dbReference type="ARBA" id="ARBA00023136"/>
    </source>
</evidence>
<dbReference type="AlphaFoldDB" id="A0A5S4ZQX4"/>
<keyword evidence="6 8" id="KW-1133">Transmembrane helix</keyword>
<evidence type="ECO:0000256" key="6">
    <source>
        <dbReference type="ARBA" id="ARBA00022989"/>
    </source>
</evidence>
<sequence>MSSRHFVDRVGRGFTLFCLALVFLLTITVIYVFVSKGLAIFFINGISPAEFIFSSRWWPGRPVEEGGPLVGAGAFITGSLLVSMPAVAVSAPLGIMVAVFIVEIAPEWGRQVLQSAVDMLAAIPAVVYGYVGLVWLVPLIDRHLGGGGLSLLAGFLVLSVMILPTIISVSTAGLRVLPLELKHASYALGSTRWQTIRMVLLPAARSSLVTAVVLGMARAFGEALAVQMVIGNTREWPTSILSPVTTLTSVITMDMGMSVTGTAWNNALWTMGLLLLLMSLGHILVIRLVMRKEAVR</sequence>
<dbReference type="PANTHER" id="PTHR30425:SF2">
    <property type="entry name" value="ABC TRANSPORTER PERMEASE PROTEIN YQGH-RELATED"/>
    <property type="match status" value="1"/>
</dbReference>
<accession>A0A5S4ZQX4</accession>
<dbReference type="InterPro" id="IPR051124">
    <property type="entry name" value="Phosphate_Transport_Permease"/>
</dbReference>
<organism evidence="11 12">
    <name type="scientific">Desulfallas thermosapovorans DSM 6562</name>
    <dbReference type="NCBI Taxonomy" id="1121431"/>
    <lineage>
        <taxon>Bacteria</taxon>
        <taxon>Bacillati</taxon>
        <taxon>Bacillota</taxon>
        <taxon>Clostridia</taxon>
        <taxon>Eubacteriales</taxon>
        <taxon>Desulfallaceae</taxon>
        <taxon>Desulfallas</taxon>
    </lineage>
</organism>
<keyword evidence="12" id="KW-1185">Reference proteome</keyword>
<dbReference type="RefSeq" id="WP_166511770.1">
    <property type="nucleotide sequence ID" value="NZ_VNHM01000008.1"/>
</dbReference>
<evidence type="ECO:0000313" key="12">
    <source>
        <dbReference type="Proteomes" id="UP000323166"/>
    </source>
</evidence>
<keyword evidence="4 9" id="KW-1003">Cell membrane</keyword>
<dbReference type="InterPro" id="IPR011864">
    <property type="entry name" value="Phosphate_PstC"/>
</dbReference>
<feature type="transmembrane region" description="Helical" evidence="8">
    <location>
        <begin position="78"/>
        <end position="104"/>
    </location>
</feature>
<keyword evidence="7 8" id="KW-0472">Membrane</keyword>
<proteinExistence type="inferred from homology"/>
<gene>
    <name evidence="11" type="ORF">LX24_01662</name>
</gene>
<dbReference type="NCBIfam" id="TIGR02138">
    <property type="entry name" value="phosphate_pstC"/>
    <property type="match status" value="1"/>
</dbReference>
<evidence type="ECO:0000256" key="4">
    <source>
        <dbReference type="ARBA" id="ARBA00022475"/>
    </source>
</evidence>
<protein>
    <recommendedName>
        <fullName evidence="9">Phosphate transport system permease protein</fullName>
    </recommendedName>
</protein>
<dbReference type="SUPFAM" id="SSF161098">
    <property type="entry name" value="MetI-like"/>
    <property type="match status" value="1"/>
</dbReference>
<dbReference type="PROSITE" id="PS50928">
    <property type="entry name" value="ABC_TM1"/>
    <property type="match status" value="1"/>
</dbReference>
<keyword evidence="3 8" id="KW-0813">Transport</keyword>
<comment type="subcellular location">
    <subcellularLocation>
        <location evidence="1 8">Cell membrane</location>
        <topology evidence="1 8">Multi-pass membrane protein</topology>
    </subcellularLocation>
</comment>
<evidence type="ECO:0000259" key="10">
    <source>
        <dbReference type="PROSITE" id="PS50928"/>
    </source>
</evidence>
<feature type="transmembrane region" description="Helical" evidence="8">
    <location>
        <begin position="198"/>
        <end position="220"/>
    </location>
</feature>
<dbReference type="GO" id="GO:0006817">
    <property type="term" value="P:phosphate ion transport"/>
    <property type="evidence" value="ECO:0007669"/>
    <property type="project" value="UniProtKB-KW"/>
</dbReference>
<evidence type="ECO:0000256" key="1">
    <source>
        <dbReference type="ARBA" id="ARBA00004651"/>
    </source>
</evidence>
<dbReference type="InterPro" id="IPR035906">
    <property type="entry name" value="MetI-like_sf"/>
</dbReference>
<reference evidence="11 12" key="1">
    <citation type="submission" date="2019-07" db="EMBL/GenBank/DDBJ databases">
        <title>Genomic Encyclopedia of Type Strains, Phase I: the one thousand microbial genomes (KMG-I) project.</title>
        <authorList>
            <person name="Kyrpides N."/>
        </authorList>
    </citation>
    <scope>NUCLEOTIDE SEQUENCE [LARGE SCALE GENOMIC DNA]</scope>
    <source>
        <strain evidence="11 12">DSM 6562</strain>
    </source>
</reference>
<dbReference type="Gene3D" id="1.10.3720.10">
    <property type="entry name" value="MetI-like"/>
    <property type="match status" value="1"/>
</dbReference>
<feature type="transmembrane region" description="Helical" evidence="8">
    <location>
        <begin position="14"/>
        <end position="34"/>
    </location>
</feature>
<dbReference type="EMBL" id="VNHM01000008">
    <property type="protein sequence ID" value="TYO95312.1"/>
    <property type="molecule type" value="Genomic_DNA"/>
</dbReference>
<feature type="transmembrane region" description="Helical" evidence="8">
    <location>
        <begin position="116"/>
        <end position="137"/>
    </location>
</feature>
<feature type="transmembrane region" description="Helical" evidence="8">
    <location>
        <begin position="149"/>
        <end position="177"/>
    </location>
</feature>
<dbReference type="Pfam" id="PF00528">
    <property type="entry name" value="BPD_transp_1"/>
    <property type="match status" value="1"/>
</dbReference>
<keyword evidence="9" id="KW-0592">Phosphate transport</keyword>
<keyword evidence="5 8" id="KW-0812">Transmembrane</keyword>
<name>A0A5S4ZQX4_9FIRM</name>
<feature type="transmembrane region" description="Helical" evidence="8">
    <location>
        <begin position="267"/>
        <end position="290"/>
    </location>
</feature>
<evidence type="ECO:0000256" key="3">
    <source>
        <dbReference type="ARBA" id="ARBA00022448"/>
    </source>
</evidence>
<evidence type="ECO:0000256" key="8">
    <source>
        <dbReference type="RuleBase" id="RU363032"/>
    </source>
</evidence>
<evidence type="ECO:0000256" key="5">
    <source>
        <dbReference type="ARBA" id="ARBA00022692"/>
    </source>
</evidence>
<evidence type="ECO:0000256" key="2">
    <source>
        <dbReference type="ARBA" id="ARBA00007069"/>
    </source>
</evidence>
<dbReference type="GO" id="GO:0005315">
    <property type="term" value="F:phosphate transmembrane transporter activity"/>
    <property type="evidence" value="ECO:0007669"/>
    <property type="project" value="InterPro"/>
</dbReference>
<dbReference type="CDD" id="cd06261">
    <property type="entry name" value="TM_PBP2"/>
    <property type="match status" value="1"/>
</dbReference>
<dbReference type="PANTHER" id="PTHR30425">
    <property type="entry name" value="PHOSPHATE TRANSPORT SYSTEM PERMEASE PROTEIN PST"/>
    <property type="match status" value="1"/>
</dbReference>
<dbReference type="InterPro" id="IPR000515">
    <property type="entry name" value="MetI-like"/>
</dbReference>
<comment type="similarity">
    <text evidence="2 9">Belongs to the binding-protein-dependent transport system permease family. CysTW subfamily.</text>
</comment>
<comment type="caution">
    <text evidence="11">The sequence shown here is derived from an EMBL/GenBank/DDBJ whole genome shotgun (WGS) entry which is preliminary data.</text>
</comment>
<evidence type="ECO:0000256" key="9">
    <source>
        <dbReference type="RuleBase" id="RU363054"/>
    </source>
</evidence>
<comment type="function">
    <text evidence="9">Part of the binding-protein-dependent transport system for phosphate; probably responsible for the translocation of the substrate across the membrane.</text>
</comment>
<evidence type="ECO:0000313" key="11">
    <source>
        <dbReference type="EMBL" id="TYO95312.1"/>
    </source>
</evidence>
<dbReference type="GO" id="GO:0005886">
    <property type="term" value="C:plasma membrane"/>
    <property type="evidence" value="ECO:0007669"/>
    <property type="project" value="UniProtKB-SubCell"/>
</dbReference>